<feature type="binding site" evidence="9 12">
    <location>
        <begin position="168"/>
        <end position="169"/>
    </location>
    <ligand>
        <name>substrate</name>
    </ligand>
</feature>
<evidence type="ECO:0000256" key="1">
    <source>
        <dbReference type="ARBA" id="ARBA00000370"/>
    </source>
</evidence>
<feature type="binding site" evidence="9 13">
    <location>
        <position position="432"/>
    </location>
    <ligand>
        <name>Mn(2+)</name>
        <dbReference type="ChEBI" id="CHEBI:29035"/>
        <label>1</label>
    </ligand>
</feature>
<accession>A0A1F7YXM5</accession>
<evidence type="ECO:0000259" key="15">
    <source>
        <dbReference type="Pfam" id="PF06415"/>
    </source>
</evidence>
<feature type="binding site" evidence="9 13">
    <location>
        <position position="27"/>
    </location>
    <ligand>
        <name>Mn(2+)</name>
        <dbReference type="ChEBI" id="CHEBI:29035"/>
        <label>2</label>
    </ligand>
</feature>
<dbReference type="CDD" id="cd16010">
    <property type="entry name" value="iPGM"/>
    <property type="match status" value="1"/>
</dbReference>
<dbReference type="Pfam" id="PF01676">
    <property type="entry name" value="Metalloenzyme"/>
    <property type="match status" value="1"/>
</dbReference>
<dbReference type="InterPro" id="IPR036646">
    <property type="entry name" value="PGAM_B_sf"/>
</dbReference>
<gene>
    <name evidence="9" type="primary">gpmI</name>
    <name evidence="16" type="ORF">A2803_00890</name>
</gene>
<dbReference type="Gene3D" id="3.40.1450.10">
    <property type="entry name" value="BPG-independent phosphoglycerate mutase, domain B"/>
    <property type="match status" value="1"/>
</dbReference>
<evidence type="ECO:0000256" key="13">
    <source>
        <dbReference type="PIRSR" id="PIRSR001492-3"/>
    </source>
</evidence>
<keyword evidence="5 9" id="KW-0479">Metal-binding</keyword>
<feature type="binding site" evidence="9 12">
    <location>
        <begin position="274"/>
        <end position="277"/>
    </location>
    <ligand>
        <name>substrate</name>
    </ligand>
</feature>
<feature type="binding site" evidence="9 12">
    <location>
        <position position="138"/>
    </location>
    <ligand>
        <name>substrate</name>
    </ligand>
</feature>
<comment type="similarity">
    <text evidence="4 9">Belongs to the BPG-independent phosphoglycerate mutase family.</text>
</comment>
<comment type="caution">
    <text evidence="16">The sequence shown here is derived from an EMBL/GenBank/DDBJ whole genome shotgun (WGS) entry which is preliminary data.</text>
</comment>
<comment type="function">
    <text evidence="2 9">Catalyzes the interconversion of 2-phosphoglycerate and 3-phosphoglycerate.</text>
</comment>
<dbReference type="GO" id="GO:0030145">
    <property type="term" value="F:manganese ion binding"/>
    <property type="evidence" value="ECO:0007669"/>
    <property type="project" value="UniProtKB-UniRule"/>
</dbReference>
<feature type="binding site" evidence="9 12">
    <location>
        <position position="206"/>
    </location>
    <ligand>
        <name>substrate</name>
    </ligand>
</feature>
<dbReference type="GO" id="GO:0006096">
    <property type="term" value="P:glycolytic process"/>
    <property type="evidence" value="ECO:0007669"/>
    <property type="project" value="UniProtKB-UniRule"/>
</dbReference>
<dbReference type="SUPFAM" id="SSF64158">
    <property type="entry name" value="2,3-Bisphosphoglycerate-independent phosphoglycerate mutase, substrate-binding domain"/>
    <property type="match status" value="1"/>
</dbReference>
<evidence type="ECO:0000256" key="9">
    <source>
        <dbReference type="HAMAP-Rule" id="MF_01038"/>
    </source>
</evidence>
<evidence type="ECO:0000256" key="12">
    <source>
        <dbReference type="PIRSR" id="PIRSR001492-2"/>
    </source>
</evidence>
<dbReference type="GO" id="GO:0005829">
    <property type="term" value="C:cytosol"/>
    <property type="evidence" value="ECO:0007669"/>
    <property type="project" value="TreeGrafter"/>
</dbReference>
<sequence>MFSIKFPNIFRNSLGPPISPVVLVALDGWGLAPPSKGNAISLAKTPNMDYLYSNFPHGELIASGESVGLPATEVGNSEVGHLTMGVGRVIYQSLKRINIAIEDGSFYENAAFDKATRHVLSNNSSIHLIGLVGSGNVHSNTNHLYALLQFCKKNNLSRVYLHLFCDGRDAPPNEGAGIISQIQAKLSLMKVGKIATICGRYYAMDRDARWDRVQKTYDAMTKGAGRQATDAVEVVRQSYSQGKSDEFIEPTVILENGVAHTINDNDAAVFFNFRVDRARELTMAFVLPNFEHTNVAEFGFQLEQNTTFERAKKINNLFFVTMTEYHKNFPVSAIAFPPQYNFPDSLTEILTKNNIKSLHLAESEKERMVTFYFRGMNATAFAGETTVIVPSPKVDTYDKKPEMSADALLAEFKRGIAKNIYKFVLINFANPDMVAHSGNIPATVKAIEVVDKVLGEITKIALEKEGVLVISADHGNAEELLTFPSQTFYYTTSVGEENTDHSSNPVPIVVASNQLKGRAAIVLQGTLADIAPTICAIMKLQAPASMTGKNLFGAKV</sequence>
<evidence type="ECO:0000256" key="6">
    <source>
        <dbReference type="ARBA" id="ARBA00023152"/>
    </source>
</evidence>
<evidence type="ECO:0000256" key="4">
    <source>
        <dbReference type="ARBA" id="ARBA00008819"/>
    </source>
</evidence>
<evidence type="ECO:0000256" key="5">
    <source>
        <dbReference type="ARBA" id="ARBA00022723"/>
    </source>
</evidence>
<protein>
    <recommendedName>
        <fullName evidence="9 10">2,3-bisphosphoglycerate-independent phosphoglycerate mutase</fullName>
        <shortName evidence="9">BPG-independent PGAM</shortName>
        <shortName evidence="9">Phosphoglyceromutase</shortName>
        <shortName evidence="9">iPGM</shortName>
        <ecNumber evidence="9 10">5.4.2.12</ecNumber>
    </recommendedName>
</protein>
<evidence type="ECO:0000256" key="7">
    <source>
        <dbReference type="ARBA" id="ARBA00023211"/>
    </source>
</evidence>
<dbReference type="InterPro" id="IPR005995">
    <property type="entry name" value="Pgm_bpd_ind"/>
</dbReference>
<feature type="binding site" evidence="9 13">
    <location>
        <position position="473"/>
    </location>
    <ligand>
        <name>Mn(2+)</name>
        <dbReference type="ChEBI" id="CHEBI:29035"/>
        <label>2</label>
    </ligand>
</feature>
<comment type="catalytic activity">
    <reaction evidence="1 9">
        <text>(2R)-2-phosphoglycerate = (2R)-3-phosphoglycerate</text>
        <dbReference type="Rhea" id="RHEA:15901"/>
        <dbReference type="ChEBI" id="CHEBI:58272"/>
        <dbReference type="ChEBI" id="CHEBI:58289"/>
        <dbReference type="EC" id="5.4.2.12"/>
    </reaction>
</comment>
<dbReference type="EC" id="5.4.2.12" evidence="9 10"/>
<feature type="binding site" evidence="9 13">
    <location>
        <position position="77"/>
    </location>
    <ligand>
        <name>Mn(2+)</name>
        <dbReference type="ChEBI" id="CHEBI:29035"/>
        <label>2</label>
    </ligand>
</feature>
<dbReference type="Pfam" id="PF06415">
    <property type="entry name" value="iPGM_N"/>
    <property type="match status" value="1"/>
</dbReference>
<evidence type="ECO:0000256" key="8">
    <source>
        <dbReference type="ARBA" id="ARBA00023235"/>
    </source>
</evidence>
<feature type="domain" description="Metalloenzyme" evidence="14">
    <location>
        <begin position="20"/>
        <end position="541"/>
    </location>
</feature>
<feature type="binding site" evidence="9 12">
    <location>
        <position position="365"/>
    </location>
    <ligand>
        <name>substrate</name>
    </ligand>
</feature>
<evidence type="ECO:0000313" key="16">
    <source>
        <dbReference type="EMBL" id="OGM32106.1"/>
    </source>
</evidence>
<dbReference type="NCBIfam" id="TIGR01307">
    <property type="entry name" value="pgm_bpd_ind"/>
    <property type="match status" value="1"/>
</dbReference>
<dbReference type="EMBL" id="MGGP01000018">
    <property type="protein sequence ID" value="OGM32106.1"/>
    <property type="molecule type" value="Genomic_DNA"/>
</dbReference>
<reference evidence="16 17" key="1">
    <citation type="journal article" date="2016" name="Nat. Commun.">
        <title>Thousands of microbial genomes shed light on interconnected biogeochemical processes in an aquifer system.</title>
        <authorList>
            <person name="Anantharaman K."/>
            <person name="Brown C.T."/>
            <person name="Hug L.A."/>
            <person name="Sharon I."/>
            <person name="Castelle C.J."/>
            <person name="Probst A.J."/>
            <person name="Thomas B.C."/>
            <person name="Singh A."/>
            <person name="Wilkins M.J."/>
            <person name="Karaoz U."/>
            <person name="Brodie E.L."/>
            <person name="Williams K.H."/>
            <person name="Hubbard S.S."/>
            <person name="Banfield J.F."/>
        </authorList>
    </citation>
    <scope>NUCLEOTIDE SEQUENCE [LARGE SCALE GENOMIC DNA]</scope>
</reference>
<dbReference type="PANTHER" id="PTHR31637:SF0">
    <property type="entry name" value="2,3-BISPHOSPHOGLYCERATE-INDEPENDENT PHOSPHOGLYCERATE MUTASE"/>
    <property type="match status" value="1"/>
</dbReference>
<feature type="binding site" evidence="9 12">
    <location>
        <position position="200"/>
    </location>
    <ligand>
        <name>substrate</name>
    </ligand>
</feature>
<keyword evidence="7 9" id="KW-0464">Manganese</keyword>
<dbReference type="GO" id="GO:0006007">
    <property type="term" value="P:glucose catabolic process"/>
    <property type="evidence" value="ECO:0007669"/>
    <property type="project" value="InterPro"/>
</dbReference>
<dbReference type="GO" id="GO:0004619">
    <property type="term" value="F:phosphoglycerate mutase activity"/>
    <property type="evidence" value="ECO:0007669"/>
    <property type="project" value="UniProtKB-UniRule"/>
</dbReference>
<evidence type="ECO:0000256" key="2">
    <source>
        <dbReference type="ARBA" id="ARBA00002315"/>
    </source>
</evidence>
<feature type="domain" description="BPG-independent PGAM N-terminal" evidence="15">
    <location>
        <begin position="97"/>
        <end position="326"/>
    </location>
</feature>
<dbReference type="UniPathway" id="UPA00109">
    <property type="reaction ID" value="UER00186"/>
</dbReference>
<feature type="binding site" evidence="9 13">
    <location>
        <position position="474"/>
    </location>
    <ligand>
        <name>Mn(2+)</name>
        <dbReference type="ChEBI" id="CHEBI:29035"/>
        <label>2</label>
    </ligand>
</feature>
<dbReference type="PANTHER" id="PTHR31637">
    <property type="entry name" value="2,3-BISPHOSPHOGLYCERATE-INDEPENDENT PHOSPHOGLYCERATE MUTASE"/>
    <property type="match status" value="1"/>
</dbReference>
<comment type="cofactor">
    <cofactor evidence="9">
        <name>Mn(2+)</name>
        <dbReference type="ChEBI" id="CHEBI:29035"/>
    </cofactor>
    <text evidence="9">Binds 2 manganese ions per subunit.</text>
</comment>
<feature type="active site" description="Phosphoserine intermediate" evidence="9 11">
    <location>
        <position position="77"/>
    </location>
</feature>
<evidence type="ECO:0000256" key="3">
    <source>
        <dbReference type="ARBA" id="ARBA00004798"/>
    </source>
</evidence>
<keyword evidence="8 9" id="KW-0413">Isomerase</keyword>
<evidence type="ECO:0000313" key="17">
    <source>
        <dbReference type="Proteomes" id="UP000178870"/>
    </source>
</evidence>
<comment type="subunit">
    <text evidence="9">Monomer.</text>
</comment>
<dbReference type="SUPFAM" id="SSF53649">
    <property type="entry name" value="Alkaline phosphatase-like"/>
    <property type="match status" value="1"/>
</dbReference>
<feature type="binding site" evidence="9 13">
    <location>
        <position position="501"/>
    </location>
    <ligand>
        <name>Mn(2+)</name>
        <dbReference type="ChEBI" id="CHEBI:29035"/>
        <label>1</label>
    </ligand>
</feature>
<dbReference type="PIRSF" id="PIRSF001492">
    <property type="entry name" value="IPGAM"/>
    <property type="match status" value="1"/>
</dbReference>
<dbReference type="InterPro" id="IPR017850">
    <property type="entry name" value="Alkaline_phosphatase_core_sf"/>
</dbReference>
<evidence type="ECO:0000259" key="14">
    <source>
        <dbReference type="Pfam" id="PF01676"/>
    </source>
</evidence>
<dbReference type="FunFam" id="3.40.1450.10:FF:000002">
    <property type="entry name" value="2,3-bisphosphoglycerate-independent phosphoglycerate mutase"/>
    <property type="match status" value="1"/>
</dbReference>
<dbReference type="Proteomes" id="UP000178870">
    <property type="component" value="Unassembled WGS sequence"/>
</dbReference>
<evidence type="ECO:0000256" key="11">
    <source>
        <dbReference type="PIRSR" id="PIRSR001492-1"/>
    </source>
</evidence>
<evidence type="ECO:0000256" key="10">
    <source>
        <dbReference type="NCBIfam" id="TIGR01307"/>
    </source>
</evidence>
<feature type="binding site" evidence="9 13">
    <location>
        <position position="436"/>
    </location>
    <ligand>
        <name>Mn(2+)</name>
        <dbReference type="ChEBI" id="CHEBI:29035"/>
        <label>1</label>
    </ligand>
</feature>
<dbReference type="Gene3D" id="3.40.720.10">
    <property type="entry name" value="Alkaline Phosphatase, subunit A"/>
    <property type="match status" value="1"/>
</dbReference>
<dbReference type="AlphaFoldDB" id="A0A1F7YXM5"/>
<dbReference type="HAMAP" id="MF_01038">
    <property type="entry name" value="GpmI"/>
    <property type="match status" value="1"/>
</dbReference>
<proteinExistence type="inferred from homology"/>
<dbReference type="InterPro" id="IPR006124">
    <property type="entry name" value="Metalloenzyme"/>
</dbReference>
<keyword evidence="6 9" id="KW-0324">Glycolysis</keyword>
<comment type="pathway">
    <text evidence="3 9">Carbohydrate degradation; glycolysis; pyruvate from D-glyceraldehyde 3-phosphate: step 3/5.</text>
</comment>
<dbReference type="InterPro" id="IPR011258">
    <property type="entry name" value="BPG-indep_PGM_N"/>
</dbReference>
<organism evidence="16 17">
    <name type="scientific">Candidatus Woesebacteria bacterium RIFCSPHIGHO2_01_FULL_44_21</name>
    <dbReference type="NCBI Taxonomy" id="1802503"/>
    <lineage>
        <taxon>Bacteria</taxon>
        <taxon>Candidatus Woeseibacteriota</taxon>
    </lineage>
</organism>
<name>A0A1F7YXM5_9BACT</name>